<sequence>MTVVGFTELRTANFESWRESARTWRTTAGKLAELENTFRTGVNDGVEAAGWKGRAAGTADRDLEVTVRQIAISASQAQTIGMAAERAASELPAIQALFHAAIQEAETSGLRIVENPAGYTVQAATPTGAAGDPTPADAARQQSAVDGFVARFDTLLRQASEADAGFAATLTTLMPGDVAETRLDAWHDSVEDTRRVAGLYGVGPVPDLDPTQTAAWWRGLSDEQRALYPAAYPRRLGGMDGLPAAVRDTANRIALDQRLTELAPALAGGTSPNHDRREWENLTEIKRVLVAGHARPPGKELILLKFGDKFLDGQVIMSVGDPDRAEHVSISVPGTDATVINGLAGGIKRIDAMQHAADTLTPGGSSNVASVFWLDYDAPEKGVAGLSGSMVGWDRSQEGAPRLNSFVNGVRAQGRDRHITMIAHSYGTAVVGDAARAGSGPGVDDVVSLGSPGMHVKRAQDLHMDPKHVWAERALGTSKDTLVVEGGAYSHGADHKPGGRSLVDTILGEGNDPVTPTDEEFGANVMSGDAHAHDDYWNPGSESLVNQAKIVMGMYNDPNPLQHPRLE</sequence>
<dbReference type="STRING" id="159449.B4N89_09210"/>
<reference evidence="2 3" key="1">
    <citation type="submission" date="2017-03" db="EMBL/GenBank/DDBJ databases">
        <title>Draft genome sequence of Streptomyces scabrisporus NF3, endophyte isolated from Amphipterygium adstringens.</title>
        <authorList>
            <person name="Vazquez M."/>
            <person name="Ceapa C.D."/>
            <person name="Rodriguez Luna D."/>
            <person name="Sanchez Esquivel S."/>
        </authorList>
    </citation>
    <scope>NUCLEOTIDE SEQUENCE [LARGE SCALE GENOMIC DNA]</scope>
    <source>
        <strain evidence="2 3">NF3</strain>
    </source>
</reference>
<comment type="caution">
    <text evidence="2">The sequence shown here is derived from an EMBL/GenBank/DDBJ whole genome shotgun (WGS) entry which is preliminary data.</text>
</comment>
<dbReference type="AlphaFoldDB" id="A0A1T3NW79"/>
<gene>
    <name evidence="2" type="ORF">B4N89_09210</name>
</gene>
<dbReference type="SUPFAM" id="SSF53474">
    <property type="entry name" value="alpha/beta-Hydrolases"/>
    <property type="match status" value="1"/>
</dbReference>
<dbReference type="Proteomes" id="UP000190037">
    <property type="component" value="Unassembled WGS sequence"/>
</dbReference>
<evidence type="ECO:0000259" key="1">
    <source>
        <dbReference type="Pfam" id="PF06259"/>
    </source>
</evidence>
<proteinExistence type="predicted"/>
<dbReference type="EMBL" id="MWQN01000001">
    <property type="protein sequence ID" value="OPC81106.1"/>
    <property type="molecule type" value="Genomic_DNA"/>
</dbReference>
<dbReference type="InterPro" id="IPR010427">
    <property type="entry name" value="DUF1023"/>
</dbReference>
<organism evidence="2 3">
    <name type="scientific">Embleya scabrispora</name>
    <dbReference type="NCBI Taxonomy" id="159449"/>
    <lineage>
        <taxon>Bacteria</taxon>
        <taxon>Bacillati</taxon>
        <taxon>Actinomycetota</taxon>
        <taxon>Actinomycetes</taxon>
        <taxon>Kitasatosporales</taxon>
        <taxon>Streptomycetaceae</taxon>
        <taxon>Embleya</taxon>
    </lineage>
</organism>
<dbReference type="Pfam" id="PF06259">
    <property type="entry name" value="Abhydrolase_8"/>
    <property type="match status" value="1"/>
</dbReference>
<dbReference type="InterPro" id="IPR029058">
    <property type="entry name" value="AB_hydrolase_fold"/>
</dbReference>
<feature type="domain" description="DUF1023" evidence="1">
    <location>
        <begin position="313"/>
        <end position="474"/>
    </location>
</feature>
<dbReference type="RefSeq" id="WP_078975411.1">
    <property type="nucleotide sequence ID" value="NZ_MWQN01000001.1"/>
</dbReference>
<evidence type="ECO:0000313" key="3">
    <source>
        <dbReference type="Proteomes" id="UP000190037"/>
    </source>
</evidence>
<protein>
    <recommendedName>
        <fullName evidence="1">DUF1023 domain-containing protein</fullName>
    </recommendedName>
</protein>
<dbReference type="OrthoDB" id="5969911at2"/>
<name>A0A1T3NW79_9ACTN</name>
<accession>A0A1T3NW79</accession>
<dbReference type="Gene3D" id="3.40.50.1820">
    <property type="entry name" value="alpha/beta hydrolase"/>
    <property type="match status" value="1"/>
</dbReference>
<keyword evidence="3" id="KW-1185">Reference proteome</keyword>
<evidence type="ECO:0000313" key="2">
    <source>
        <dbReference type="EMBL" id="OPC81106.1"/>
    </source>
</evidence>